<evidence type="ECO:0000256" key="2">
    <source>
        <dbReference type="ARBA" id="ARBA00022448"/>
    </source>
</evidence>
<dbReference type="RefSeq" id="WP_209704368.1">
    <property type="nucleotide sequence ID" value="NZ_JAFIDA010000001.1"/>
</dbReference>
<dbReference type="PROSITE" id="PS50928">
    <property type="entry name" value="ABC_TM1"/>
    <property type="match status" value="1"/>
</dbReference>
<comment type="subcellular location">
    <subcellularLocation>
        <location evidence="1 7">Cell membrane</location>
        <topology evidence="1 7">Multi-pass membrane protein</topology>
    </subcellularLocation>
</comment>
<reference evidence="10" key="1">
    <citation type="submission" date="2021-02" db="EMBL/GenBank/DDBJ databases">
        <title>Sequencing the genomes of 1000 actinobacteria strains.</title>
        <authorList>
            <person name="Klenk H.-P."/>
        </authorList>
    </citation>
    <scope>NUCLEOTIDE SEQUENCE</scope>
    <source>
        <strain evidence="10">DSM 22850</strain>
    </source>
</reference>
<feature type="transmembrane region" description="Helical" evidence="7">
    <location>
        <begin position="115"/>
        <end position="140"/>
    </location>
</feature>
<gene>
    <name evidence="10" type="ORF">JOF28_000560</name>
</gene>
<feature type="transmembrane region" description="Helical" evidence="7">
    <location>
        <begin position="303"/>
        <end position="323"/>
    </location>
</feature>
<dbReference type="AlphaFoldDB" id="A0A940PLL0"/>
<feature type="transmembrane region" description="Helical" evidence="7">
    <location>
        <begin position="250"/>
        <end position="270"/>
    </location>
</feature>
<protein>
    <submittedName>
        <fullName evidence="10">Multiple sugar transport system permease protein</fullName>
    </submittedName>
</protein>
<sequence length="337" mass="36328">MTAAAKPPVDAPSANAATPRTSTPGAPGPTGNAKTSQGDPANHAHSAKRAKVRATVAGWGLVAPSLFGVAAFLLLPIVVVLWLSMQRWDLISDPTWVGLQNWQRVLADNSFWKSMLVTLGFVVIVIPVQTLLGLWIANLLTKGLPGSALMRVIYVLPWVCAPLALGVVWNWIFQPTGGALNELLGTHVQWLSDPAFALPSVAAVTIWSQVGYVSLFFMAGLAVIPSQVIEAARIDGASPTRIFWSIKIPLLRPTMFFVLVTSIISSFQIFDTVYGLTPQGGPGGSTSVIAFKLYQTAFRNYDVGAASVIAVILFVLLVLITLVQHTYFRKRMTYDLS</sequence>
<dbReference type="SUPFAM" id="SSF161098">
    <property type="entry name" value="MetI-like"/>
    <property type="match status" value="1"/>
</dbReference>
<keyword evidence="2 7" id="KW-0813">Transport</keyword>
<evidence type="ECO:0000259" key="9">
    <source>
        <dbReference type="PROSITE" id="PS50928"/>
    </source>
</evidence>
<feature type="domain" description="ABC transmembrane type-1" evidence="9">
    <location>
        <begin position="115"/>
        <end position="324"/>
    </location>
</feature>
<evidence type="ECO:0000313" key="10">
    <source>
        <dbReference type="EMBL" id="MBP1325328.1"/>
    </source>
</evidence>
<keyword evidence="10" id="KW-0762">Sugar transport</keyword>
<dbReference type="GO" id="GO:0005886">
    <property type="term" value="C:plasma membrane"/>
    <property type="evidence" value="ECO:0007669"/>
    <property type="project" value="UniProtKB-SubCell"/>
</dbReference>
<feature type="transmembrane region" description="Helical" evidence="7">
    <location>
        <begin position="152"/>
        <end position="172"/>
    </location>
</feature>
<evidence type="ECO:0000313" key="11">
    <source>
        <dbReference type="Proteomes" id="UP000675163"/>
    </source>
</evidence>
<feature type="compositionally biased region" description="Polar residues" evidence="8">
    <location>
        <begin position="15"/>
        <end position="24"/>
    </location>
</feature>
<name>A0A940PLL0_9MICO</name>
<dbReference type="PANTHER" id="PTHR30193:SF37">
    <property type="entry name" value="INNER MEMBRANE ABC TRANSPORTER PERMEASE PROTEIN YCJO"/>
    <property type="match status" value="1"/>
</dbReference>
<dbReference type="GO" id="GO:0055085">
    <property type="term" value="P:transmembrane transport"/>
    <property type="evidence" value="ECO:0007669"/>
    <property type="project" value="InterPro"/>
</dbReference>
<feature type="transmembrane region" description="Helical" evidence="7">
    <location>
        <begin position="56"/>
        <end position="83"/>
    </location>
</feature>
<comment type="similarity">
    <text evidence="7">Belongs to the binding-protein-dependent transport system permease family.</text>
</comment>
<feature type="transmembrane region" description="Helical" evidence="7">
    <location>
        <begin position="206"/>
        <end position="229"/>
    </location>
</feature>
<evidence type="ECO:0000256" key="4">
    <source>
        <dbReference type="ARBA" id="ARBA00022692"/>
    </source>
</evidence>
<keyword evidence="11" id="KW-1185">Reference proteome</keyword>
<evidence type="ECO:0000256" key="6">
    <source>
        <dbReference type="ARBA" id="ARBA00023136"/>
    </source>
</evidence>
<keyword evidence="6 7" id="KW-0472">Membrane</keyword>
<evidence type="ECO:0000256" key="7">
    <source>
        <dbReference type="RuleBase" id="RU363032"/>
    </source>
</evidence>
<dbReference type="InterPro" id="IPR035906">
    <property type="entry name" value="MetI-like_sf"/>
</dbReference>
<dbReference type="Pfam" id="PF00528">
    <property type="entry name" value="BPD_transp_1"/>
    <property type="match status" value="1"/>
</dbReference>
<evidence type="ECO:0000256" key="1">
    <source>
        <dbReference type="ARBA" id="ARBA00004651"/>
    </source>
</evidence>
<dbReference type="Proteomes" id="UP000675163">
    <property type="component" value="Unassembled WGS sequence"/>
</dbReference>
<dbReference type="InterPro" id="IPR051393">
    <property type="entry name" value="ABC_transporter_permease"/>
</dbReference>
<keyword evidence="3" id="KW-1003">Cell membrane</keyword>
<dbReference type="InterPro" id="IPR000515">
    <property type="entry name" value="MetI-like"/>
</dbReference>
<keyword evidence="4 7" id="KW-0812">Transmembrane</keyword>
<dbReference type="Gene3D" id="1.10.3720.10">
    <property type="entry name" value="MetI-like"/>
    <property type="match status" value="1"/>
</dbReference>
<evidence type="ECO:0000256" key="8">
    <source>
        <dbReference type="SAM" id="MobiDB-lite"/>
    </source>
</evidence>
<comment type="caution">
    <text evidence="10">The sequence shown here is derived from an EMBL/GenBank/DDBJ whole genome shotgun (WGS) entry which is preliminary data.</text>
</comment>
<feature type="region of interest" description="Disordered" evidence="8">
    <location>
        <begin position="1"/>
        <end position="47"/>
    </location>
</feature>
<accession>A0A940PLL0</accession>
<dbReference type="PANTHER" id="PTHR30193">
    <property type="entry name" value="ABC TRANSPORTER PERMEASE PROTEIN"/>
    <property type="match status" value="1"/>
</dbReference>
<dbReference type="CDD" id="cd06261">
    <property type="entry name" value="TM_PBP2"/>
    <property type="match status" value="1"/>
</dbReference>
<keyword evidence="5 7" id="KW-1133">Transmembrane helix</keyword>
<organism evidence="10 11">
    <name type="scientific">Leucobacter exalbidus</name>
    <dbReference type="NCBI Taxonomy" id="662960"/>
    <lineage>
        <taxon>Bacteria</taxon>
        <taxon>Bacillati</taxon>
        <taxon>Actinomycetota</taxon>
        <taxon>Actinomycetes</taxon>
        <taxon>Micrococcales</taxon>
        <taxon>Microbacteriaceae</taxon>
        <taxon>Leucobacter</taxon>
    </lineage>
</organism>
<dbReference type="EMBL" id="JAFIDA010000001">
    <property type="protein sequence ID" value="MBP1325328.1"/>
    <property type="molecule type" value="Genomic_DNA"/>
</dbReference>
<evidence type="ECO:0000256" key="3">
    <source>
        <dbReference type="ARBA" id="ARBA00022475"/>
    </source>
</evidence>
<proteinExistence type="inferred from homology"/>
<evidence type="ECO:0000256" key="5">
    <source>
        <dbReference type="ARBA" id="ARBA00022989"/>
    </source>
</evidence>